<evidence type="ECO:0000256" key="3">
    <source>
        <dbReference type="ARBA" id="ARBA00012584"/>
    </source>
</evidence>
<keyword evidence="9" id="KW-0067">ATP-binding</keyword>
<evidence type="ECO:0000256" key="2">
    <source>
        <dbReference type="ARBA" id="ARBA00007663"/>
    </source>
</evidence>
<evidence type="ECO:0000259" key="12">
    <source>
        <dbReference type="PROSITE" id="PS51163"/>
    </source>
</evidence>
<gene>
    <name evidence="13" type="ORF">AVDCRST_MAG30-31</name>
</gene>
<dbReference type="Pfam" id="PF01300">
    <property type="entry name" value="Sua5_yciO_yrdC"/>
    <property type="match status" value="1"/>
</dbReference>
<organism evidence="13">
    <name type="scientific">uncultured Solirubrobacteraceae bacterium</name>
    <dbReference type="NCBI Taxonomy" id="1162706"/>
    <lineage>
        <taxon>Bacteria</taxon>
        <taxon>Bacillati</taxon>
        <taxon>Actinomycetota</taxon>
        <taxon>Thermoleophilia</taxon>
        <taxon>Solirubrobacterales</taxon>
        <taxon>Solirubrobacteraceae</taxon>
        <taxon>environmental samples</taxon>
    </lineage>
</organism>
<dbReference type="GO" id="GO:0006450">
    <property type="term" value="P:regulation of translational fidelity"/>
    <property type="evidence" value="ECO:0007669"/>
    <property type="project" value="TreeGrafter"/>
</dbReference>
<keyword evidence="7" id="KW-0548">Nucleotidyltransferase</keyword>
<feature type="domain" description="YrdC-like" evidence="12">
    <location>
        <begin position="4"/>
        <end position="194"/>
    </location>
</feature>
<dbReference type="InterPro" id="IPR050156">
    <property type="entry name" value="TC-AMP_synthase_SUA5"/>
</dbReference>
<dbReference type="PROSITE" id="PS51163">
    <property type="entry name" value="YRDC"/>
    <property type="match status" value="1"/>
</dbReference>
<proteinExistence type="inferred from homology"/>
<evidence type="ECO:0000256" key="11">
    <source>
        <dbReference type="ARBA" id="ARBA00048366"/>
    </source>
</evidence>
<dbReference type="SUPFAM" id="SSF55821">
    <property type="entry name" value="YrdC/RibB"/>
    <property type="match status" value="1"/>
</dbReference>
<evidence type="ECO:0000256" key="7">
    <source>
        <dbReference type="ARBA" id="ARBA00022695"/>
    </source>
</evidence>
<dbReference type="GO" id="GO:0005524">
    <property type="term" value="F:ATP binding"/>
    <property type="evidence" value="ECO:0007669"/>
    <property type="project" value="UniProtKB-KW"/>
</dbReference>
<keyword evidence="8" id="KW-0547">Nucleotide-binding</keyword>
<dbReference type="GO" id="GO:0005737">
    <property type="term" value="C:cytoplasm"/>
    <property type="evidence" value="ECO:0007669"/>
    <property type="project" value="UniProtKB-SubCell"/>
</dbReference>
<evidence type="ECO:0000256" key="1">
    <source>
        <dbReference type="ARBA" id="ARBA00004496"/>
    </source>
</evidence>
<dbReference type="EC" id="2.7.7.87" evidence="3"/>
<dbReference type="EMBL" id="CADCVS010000007">
    <property type="protein sequence ID" value="CAA9469993.1"/>
    <property type="molecule type" value="Genomic_DNA"/>
</dbReference>
<keyword evidence="5" id="KW-0808">Transferase</keyword>
<comment type="catalytic activity">
    <reaction evidence="11">
        <text>L-threonine + hydrogencarbonate + ATP = L-threonylcarbamoyladenylate + diphosphate + H2O</text>
        <dbReference type="Rhea" id="RHEA:36407"/>
        <dbReference type="ChEBI" id="CHEBI:15377"/>
        <dbReference type="ChEBI" id="CHEBI:17544"/>
        <dbReference type="ChEBI" id="CHEBI:30616"/>
        <dbReference type="ChEBI" id="CHEBI:33019"/>
        <dbReference type="ChEBI" id="CHEBI:57926"/>
        <dbReference type="ChEBI" id="CHEBI:73682"/>
        <dbReference type="EC" id="2.7.7.87"/>
    </reaction>
</comment>
<dbReference type="GO" id="GO:0003725">
    <property type="term" value="F:double-stranded RNA binding"/>
    <property type="evidence" value="ECO:0007669"/>
    <property type="project" value="InterPro"/>
</dbReference>
<reference evidence="13" key="1">
    <citation type="submission" date="2020-02" db="EMBL/GenBank/DDBJ databases">
        <authorList>
            <person name="Meier V. D."/>
        </authorList>
    </citation>
    <scope>NUCLEOTIDE SEQUENCE</scope>
    <source>
        <strain evidence="13">AVDCRST_MAG30</strain>
    </source>
</reference>
<dbReference type="InterPro" id="IPR017945">
    <property type="entry name" value="DHBP_synth_RibB-like_a/b_dom"/>
</dbReference>
<comment type="subcellular location">
    <subcellularLocation>
        <location evidence="1">Cytoplasm</location>
    </subcellularLocation>
</comment>
<evidence type="ECO:0000256" key="4">
    <source>
        <dbReference type="ARBA" id="ARBA00022490"/>
    </source>
</evidence>
<dbReference type="Gene3D" id="3.90.870.10">
    <property type="entry name" value="DHBP synthase"/>
    <property type="match status" value="1"/>
</dbReference>
<evidence type="ECO:0000256" key="5">
    <source>
        <dbReference type="ARBA" id="ARBA00022679"/>
    </source>
</evidence>
<dbReference type="InterPro" id="IPR006070">
    <property type="entry name" value="Sua5-like_dom"/>
</dbReference>
<sequence>MVTPADAETFSRCMSVGGVAVFPADTVYGLACEPDTPEAVRRLYAIKGRRPDKAAAVMFFSLDLALSALPELGPRTRGALERLMPGGVTALLPNPLRRFPLACGPDPETLGLRVPALGDALAPLAAVAWPVLQSSANRAGGPDARRLTDVPAGIRDAADLLVDGGDLGGTPSTVLDLRAFEEAGEWSVVRAGAVGEDVVARALAA</sequence>
<evidence type="ECO:0000256" key="10">
    <source>
        <dbReference type="ARBA" id="ARBA00029774"/>
    </source>
</evidence>
<dbReference type="GO" id="GO:0000049">
    <property type="term" value="F:tRNA binding"/>
    <property type="evidence" value="ECO:0007669"/>
    <property type="project" value="TreeGrafter"/>
</dbReference>
<evidence type="ECO:0000256" key="9">
    <source>
        <dbReference type="ARBA" id="ARBA00022840"/>
    </source>
</evidence>
<evidence type="ECO:0000256" key="6">
    <source>
        <dbReference type="ARBA" id="ARBA00022694"/>
    </source>
</evidence>
<comment type="similarity">
    <text evidence="2">Belongs to the SUA5 family.</text>
</comment>
<evidence type="ECO:0000313" key="13">
    <source>
        <dbReference type="EMBL" id="CAA9469993.1"/>
    </source>
</evidence>
<name>A0A6J4RC56_9ACTN</name>
<accession>A0A6J4RC56</accession>
<evidence type="ECO:0000256" key="8">
    <source>
        <dbReference type="ARBA" id="ARBA00022741"/>
    </source>
</evidence>
<dbReference type="PANTHER" id="PTHR17490">
    <property type="entry name" value="SUA5"/>
    <property type="match status" value="1"/>
</dbReference>
<dbReference type="AlphaFoldDB" id="A0A6J4RC56"/>
<keyword evidence="4" id="KW-0963">Cytoplasm</keyword>
<dbReference type="GO" id="GO:0061710">
    <property type="term" value="F:L-threonylcarbamoyladenylate synthase"/>
    <property type="evidence" value="ECO:0007669"/>
    <property type="project" value="UniProtKB-EC"/>
</dbReference>
<dbReference type="PANTHER" id="PTHR17490:SF16">
    <property type="entry name" value="THREONYLCARBAMOYL-AMP SYNTHASE"/>
    <property type="match status" value="1"/>
</dbReference>
<dbReference type="GO" id="GO:0008033">
    <property type="term" value="P:tRNA processing"/>
    <property type="evidence" value="ECO:0007669"/>
    <property type="project" value="UniProtKB-KW"/>
</dbReference>
<protein>
    <recommendedName>
        <fullName evidence="10">L-threonylcarbamoyladenylate synthase</fullName>
        <ecNumber evidence="3">2.7.7.87</ecNumber>
    </recommendedName>
    <alternativeName>
        <fullName evidence="10">L-threonylcarbamoyladenylate synthase</fullName>
    </alternativeName>
</protein>
<keyword evidence="6" id="KW-0819">tRNA processing</keyword>